<reference evidence="2" key="1">
    <citation type="submission" date="2021-01" db="EMBL/GenBank/DDBJ databases">
        <authorList>
            <consortium name="Genoscope - CEA"/>
            <person name="William W."/>
        </authorList>
    </citation>
    <scope>NUCLEOTIDE SEQUENCE</scope>
</reference>
<dbReference type="OrthoDB" id="291351at2759"/>
<dbReference type="Proteomes" id="UP000689195">
    <property type="component" value="Unassembled WGS sequence"/>
</dbReference>
<accession>A0A8S1WYZ2</accession>
<organism evidence="2 3">
    <name type="scientific">Paramecium pentaurelia</name>
    <dbReference type="NCBI Taxonomy" id="43138"/>
    <lineage>
        <taxon>Eukaryota</taxon>
        <taxon>Sar</taxon>
        <taxon>Alveolata</taxon>
        <taxon>Ciliophora</taxon>
        <taxon>Intramacronucleata</taxon>
        <taxon>Oligohymenophorea</taxon>
        <taxon>Peniculida</taxon>
        <taxon>Parameciidae</taxon>
        <taxon>Paramecium</taxon>
    </lineage>
</organism>
<dbReference type="AlphaFoldDB" id="A0A8S1WYZ2"/>
<proteinExistence type="predicted"/>
<dbReference type="EMBL" id="CAJJDO010000108">
    <property type="protein sequence ID" value="CAD8195103.1"/>
    <property type="molecule type" value="Genomic_DNA"/>
</dbReference>
<feature type="region of interest" description="Disordered" evidence="1">
    <location>
        <begin position="78"/>
        <end position="102"/>
    </location>
</feature>
<evidence type="ECO:0000313" key="3">
    <source>
        <dbReference type="Proteomes" id="UP000689195"/>
    </source>
</evidence>
<gene>
    <name evidence="2" type="ORF">PPENT_87.1.T1080126</name>
</gene>
<evidence type="ECO:0000256" key="1">
    <source>
        <dbReference type="SAM" id="MobiDB-lite"/>
    </source>
</evidence>
<protein>
    <submittedName>
        <fullName evidence="2">Uncharacterized protein</fullName>
    </submittedName>
</protein>
<evidence type="ECO:0000313" key="2">
    <source>
        <dbReference type="EMBL" id="CAD8195103.1"/>
    </source>
</evidence>
<sequence>MGNQIQKINRKIDELLFKAYDYLIKDEELSDKTVDVLSNDENINDNFDVTQQQKESQIEDQSQSLNLYKNKSKLINKSTEVEPNLGSKRKSKSQLLSDRKSNKKICENKENYNYI</sequence>
<name>A0A8S1WYZ2_9CILI</name>
<comment type="caution">
    <text evidence="2">The sequence shown here is derived from an EMBL/GenBank/DDBJ whole genome shotgun (WGS) entry which is preliminary data.</text>
</comment>
<keyword evidence="3" id="KW-1185">Reference proteome</keyword>